<sequence>MICLLYILPFVLDILDTFSQVLDSVAFSEFKKSEIFSSLKFIRDVFTFMFIFLFITMIIRGILKISIKIQLNRRRYLATFSKSNKKRNPFQNTAQ</sequence>
<keyword evidence="1" id="KW-0812">Transmembrane</keyword>
<evidence type="ECO:0000313" key="2">
    <source>
        <dbReference type="EMBL" id="EAL7595690.1"/>
    </source>
</evidence>
<feature type="transmembrane region" description="Helical" evidence="1">
    <location>
        <begin position="41"/>
        <end position="63"/>
    </location>
</feature>
<keyword evidence="1" id="KW-1133">Transmembrane helix</keyword>
<name>A0AAD2LPN4_CAMJU</name>
<evidence type="ECO:0000256" key="1">
    <source>
        <dbReference type="SAM" id="Phobius"/>
    </source>
</evidence>
<dbReference type="EMBL" id="AACQYW010000039">
    <property type="protein sequence ID" value="EAL7595690.1"/>
    <property type="molecule type" value="Genomic_DNA"/>
</dbReference>
<organism evidence="2 3">
    <name type="scientific">Campylobacter jejuni</name>
    <dbReference type="NCBI Taxonomy" id="197"/>
    <lineage>
        <taxon>Bacteria</taxon>
        <taxon>Pseudomonadati</taxon>
        <taxon>Campylobacterota</taxon>
        <taxon>Epsilonproteobacteria</taxon>
        <taxon>Campylobacterales</taxon>
        <taxon>Campylobacteraceae</taxon>
        <taxon>Campylobacter</taxon>
    </lineage>
</organism>
<reference evidence="2 3" key="1">
    <citation type="submission" date="2018-07" db="EMBL/GenBank/DDBJ databases">
        <authorList>
            <consortium name="PulseNet: The National Subtyping Network for Foodborne Disease Surveillance"/>
            <person name="Tarr C.L."/>
            <person name="Trees E."/>
            <person name="Katz L.S."/>
            <person name="Carleton-Romer H.A."/>
            <person name="Stroika S."/>
            <person name="Kucerova Z."/>
            <person name="Roache K.F."/>
            <person name="Sabol A.L."/>
            <person name="Besser J."/>
            <person name="Gerner-Smidt P."/>
        </authorList>
    </citation>
    <scope>NUCLEOTIDE SEQUENCE [LARGE SCALE GENOMIC DNA]</scope>
    <source>
        <strain evidence="2 3">PNUSAC005307</strain>
    </source>
</reference>
<comment type="caution">
    <text evidence="2">The sequence shown here is derived from an EMBL/GenBank/DDBJ whole genome shotgun (WGS) entry which is preliminary data.</text>
</comment>
<gene>
    <name evidence="2" type="ORF">DVI03_08880</name>
</gene>
<evidence type="ECO:0000313" key="3">
    <source>
        <dbReference type="Proteomes" id="UP000343544"/>
    </source>
</evidence>
<accession>A0AAD2LPN4</accession>
<dbReference type="AlphaFoldDB" id="A0AAD2LPN4"/>
<keyword evidence="1" id="KW-0472">Membrane</keyword>
<dbReference type="Proteomes" id="UP000343544">
    <property type="component" value="Unassembled WGS sequence"/>
</dbReference>
<protein>
    <submittedName>
        <fullName evidence="2">Uncharacterized protein</fullName>
    </submittedName>
</protein>
<proteinExistence type="predicted"/>